<name>A0A899G1B7_9ASCO</name>
<evidence type="ECO:0000256" key="2">
    <source>
        <dbReference type="ARBA" id="ARBA00005687"/>
    </source>
</evidence>
<keyword evidence="3 10" id="KW-0812">Transmembrane</keyword>
<comment type="similarity">
    <text evidence="2">Belongs to the MDM31/MDM32 family.</text>
</comment>
<dbReference type="PANTHER" id="PTHR31068:SF0">
    <property type="entry name" value="MITOCHONDRIAL DISTRIBUTION AND MORPHOLOGY PROTEIN 31"/>
    <property type="match status" value="1"/>
</dbReference>
<evidence type="ECO:0000256" key="10">
    <source>
        <dbReference type="SAM" id="Phobius"/>
    </source>
</evidence>
<keyword evidence="12" id="KW-1185">Reference proteome</keyword>
<proteinExistence type="inferred from homology"/>
<evidence type="ECO:0000256" key="5">
    <source>
        <dbReference type="ARBA" id="ARBA00022946"/>
    </source>
</evidence>
<keyword evidence="6 10" id="KW-1133">Transmembrane helix</keyword>
<feature type="transmembrane region" description="Helical" evidence="10">
    <location>
        <begin position="178"/>
        <end position="199"/>
    </location>
</feature>
<dbReference type="OrthoDB" id="17678at2759"/>
<evidence type="ECO:0000256" key="1">
    <source>
        <dbReference type="ARBA" id="ARBA00004273"/>
    </source>
</evidence>
<dbReference type="GO" id="GO:0005743">
    <property type="term" value="C:mitochondrial inner membrane"/>
    <property type="evidence" value="ECO:0007669"/>
    <property type="project" value="UniProtKB-SubCell"/>
</dbReference>
<evidence type="ECO:0000313" key="11">
    <source>
        <dbReference type="EMBL" id="QSL66405.1"/>
    </source>
</evidence>
<evidence type="ECO:0000256" key="3">
    <source>
        <dbReference type="ARBA" id="ARBA00022692"/>
    </source>
</evidence>
<evidence type="ECO:0008006" key="13">
    <source>
        <dbReference type="Google" id="ProtNLM"/>
    </source>
</evidence>
<dbReference type="GO" id="GO:0000001">
    <property type="term" value="P:mitochondrion inheritance"/>
    <property type="evidence" value="ECO:0007669"/>
    <property type="project" value="InterPro"/>
</dbReference>
<organism evidence="11 12">
    <name type="scientific">Pneumocystis wakefieldiae</name>
    <dbReference type="NCBI Taxonomy" id="38082"/>
    <lineage>
        <taxon>Eukaryota</taxon>
        <taxon>Fungi</taxon>
        <taxon>Dikarya</taxon>
        <taxon>Ascomycota</taxon>
        <taxon>Taphrinomycotina</taxon>
        <taxon>Pneumocystomycetes</taxon>
        <taxon>Pneumocystaceae</taxon>
        <taxon>Pneumocystis</taxon>
    </lineage>
</organism>
<evidence type="ECO:0000256" key="9">
    <source>
        <dbReference type="ARBA" id="ARBA00025191"/>
    </source>
</evidence>
<dbReference type="InterPro" id="IPR012571">
    <property type="entry name" value="Mdm31/Mdm32"/>
</dbReference>
<comment type="function">
    <text evidence="9">Involved in the organization of the mitochondrial membranes and the global structure of the mitochondria. Also required for mitochondrial distribution and mobility as well as for the maintenance of mitochondrial DNA nucleoids structures.</text>
</comment>
<evidence type="ECO:0000256" key="8">
    <source>
        <dbReference type="ARBA" id="ARBA00023136"/>
    </source>
</evidence>
<gene>
    <name evidence="11" type="ORF">MERGE_000784</name>
</gene>
<sequence length="677" mass="78324">MCLKARFIGFYWGQSFSVEIQKSSWKTLKYRFFCTVKADSEWRRKKNFFLSLNHEKRLDFGDINEKKPRRNHFLKNIVRKHCFHTISSQRHSYSALQVFGVRLFKIKRIFGNFGAFFKGRNMVADYSQLSSYKFPLRALSIAETYKPIEEVLSSSTFGFFGRLKIRMKYRLMKQIRPFNIDDVSAIFTWLIACNILWIIVGTTTFFSLVLAAANSVFAQEYLATKIGEYLTKETGITVLFESAIVPKWKDGTISFRNVFISRSPYNQNLKNNVRKGIISEIPDVITENTTNSFNFKSGKESNYTQFHLIVENIDVVFSFVKWFSGTGIIKDIDVRGVRGVIDGSNIYLDKDTLPLDPKLSRKNRRSSDFEIENFRLKNVLVTVFQSKNFRPFTVSIYNCELPRLRKQWLLYDILNANTISGSYDNSLFTLHPYQTFLSNIDEGKGKEAKKTRLRIDNVNIDHINKGIEGPIGWITRGYVDFILDFVFPNKNENINFMKVMHNIVDSIETIFIQQKNEGEKGAFILQDTANETHPELLQELVQTESFKNSQIANTKDIIIDVKVVLHGVKANVPLFKKQLSYVSNALIHPIVAYINSHNTYISVACKVIKNLDDFDGSWTIYDSELINDLSKEIYDAFTNIVTNQEVKRRYIRTVSAWSLEMVIHAFLTSLIGIIHPV</sequence>
<dbReference type="EMBL" id="CP054542">
    <property type="protein sequence ID" value="QSL66405.1"/>
    <property type="molecule type" value="Genomic_DNA"/>
</dbReference>
<keyword evidence="5" id="KW-0809">Transit peptide</keyword>
<keyword evidence="4" id="KW-0999">Mitochondrion inner membrane</keyword>
<evidence type="ECO:0000256" key="4">
    <source>
        <dbReference type="ARBA" id="ARBA00022792"/>
    </source>
</evidence>
<evidence type="ECO:0000256" key="7">
    <source>
        <dbReference type="ARBA" id="ARBA00023128"/>
    </source>
</evidence>
<dbReference type="Pfam" id="PF08118">
    <property type="entry name" value="MDM31_MDM32"/>
    <property type="match status" value="1"/>
</dbReference>
<dbReference type="GO" id="GO:0007005">
    <property type="term" value="P:mitochondrion organization"/>
    <property type="evidence" value="ECO:0007669"/>
    <property type="project" value="InterPro"/>
</dbReference>
<reference evidence="11" key="1">
    <citation type="submission" date="2020-06" db="EMBL/GenBank/DDBJ databases">
        <title>Genomes of multiple members of Pneumocystis genus reveal paths to human pathogen Pneumocystis jirovecii.</title>
        <authorList>
            <person name="Cisse O.H."/>
            <person name="Ma L."/>
            <person name="Dekker J."/>
            <person name="Khil P."/>
            <person name="Jo J."/>
            <person name="Brenchley J."/>
            <person name="Blair R."/>
            <person name="Pahar B."/>
            <person name="Chabe M."/>
            <person name="Van Rompay K.A."/>
            <person name="Keesler R."/>
            <person name="Sukura A."/>
            <person name="Hirsch V."/>
            <person name="Kutty G."/>
            <person name="Liu Y."/>
            <person name="Peng L."/>
            <person name="Chen J."/>
            <person name="Song J."/>
            <person name="Weissenbacher-Lang C."/>
            <person name="Xu J."/>
            <person name="Upham N.S."/>
            <person name="Stajich J.E."/>
            <person name="Cuomo C.A."/>
            <person name="Cushion M.T."/>
            <person name="Kovacs J.A."/>
        </authorList>
    </citation>
    <scope>NUCLEOTIDE SEQUENCE</scope>
    <source>
        <strain evidence="11">2A</strain>
    </source>
</reference>
<keyword evidence="8 10" id="KW-0472">Membrane</keyword>
<dbReference type="PANTHER" id="PTHR31068">
    <property type="entry name" value="MITOCHONDRIAL DISTRIBUTION AND MORPHOLOGY PROTEIN 31"/>
    <property type="match status" value="1"/>
</dbReference>
<evidence type="ECO:0000256" key="6">
    <source>
        <dbReference type="ARBA" id="ARBA00022989"/>
    </source>
</evidence>
<dbReference type="Proteomes" id="UP000663699">
    <property type="component" value="Chromosome 11"/>
</dbReference>
<comment type="subcellular location">
    <subcellularLocation>
        <location evidence="1">Mitochondrion inner membrane</location>
    </subcellularLocation>
</comment>
<accession>A0A899G1B7</accession>
<evidence type="ECO:0000313" key="12">
    <source>
        <dbReference type="Proteomes" id="UP000663699"/>
    </source>
</evidence>
<protein>
    <recommendedName>
        <fullName evidence="13">Mitochondrial distribution and morphology protein 31</fullName>
    </recommendedName>
</protein>
<dbReference type="AlphaFoldDB" id="A0A899G1B7"/>
<keyword evidence="7" id="KW-0496">Mitochondrion</keyword>